<evidence type="ECO:0000256" key="2">
    <source>
        <dbReference type="SAM" id="SignalP"/>
    </source>
</evidence>
<dbReference type="Pfam" id="PF13505">
    <property type="entry name" value="OMP_b-brl"/>
    <property type="match status" value="1"/>
</dbReference>
<dbReference type="InterPro" id="IPR027385">
    <property type="entry name" value="Beta-barrel_OMP"/>
</dbReference>
<comment type="caution">
    <text evidence="4">The sequence shown here is derived from an EMBL/GenBank/DDBJ whole genome shotgun (WGS) entry which is preliminary data.</text>
</comment>
<feature type="signal peptide" evidence="2">
    <location>
        <begin position="1"/>
        <end position="18"/>
    </location>
</feature>
<dbReference type="SUPFAM" id="SSF56925">
    <property type="entry name" value="OMPA-like"/>
    <property type="match status" value="1"/>
</dbReference>
<dbReference type="InterPro" id="IPR011250">
    <property type="entry name" value="OMP/PagP_B-barrel"/>
</dbReference>
<protein>
    <submittedName>
        <fullName evidence="4">Outer membrane beta-barrel protein</fullName>
    </submittedName>
</protein>
<evidence type="ECO:0000313" key="4">
    <source>
        <dbReference type="EMBL" id="MFC3678831.1"/>
    </source>
</evidence>
<feature type="chain" id="PRO_5045376972" evidence="2">
    <location>
        <begin position="19"/>
        <end position="165"/>
    </location>
</feature>
<evidence type="ECO:0000313" key="5">
    <source>
        <dbReference type="Proteomes" id="UP001595722"/>
    </source>
</evidence>
<keyword evidence="1 2" id="KW-0732">Signal</keyword>
<organism evidence="4 5">
    <name type="scientific">Bacterioplanoides pacificum</name>
    <dbReference type="NCBI Taxonomy" id="1171596"/>
    <lineage>
        <taxon>Bacteria</taxon>
        <taxon>Pseudomonadati</taxon>
        <taxon>Pseudomonadota</taxon>
        <taxon>Gammaproteobacteria</taxon>
        <taxon>Oceanospirillales</taxon>
        <taxon>Oceanospirillaceae</taxon>
        <taxon>Bacterioplanoides</taxon>
    </lineage>
</organism>
<keyword evidence="5" id="KW-1185">Reference proteome</keyword>
<dbReference type="EMBL" id="JBHRYB010000001">
    <property type="protein sequence ID" value="MFC3678831.1"/>
    <property type="molecule type" value="Genomic_DNA"/>
</dbReference>
<accession>A0ABV7VPY6</accession>
<dbReference type="Proteomes" id="UP001595722">
    <property type="component" value="Unassembled WGS sequence"/>
</dbReference>
<evidence type="ECO:0000259" key="3">
    <source>
        <dbReference type="Pfam" id="PF13505"/>
    </source>
</evidence>
<gene>
    <name evidence="4" type="ORF">ACFOMG_01735</name>
</gene>
<reference evidence="5" key="1">
    <citation type="journal article" date="2019" name="Int. J. Syst. Evol. Microbiol.">
        <title>The Global Catalogue of Microorganisms (GCM) 10K type strain sequencing project: providing services to taxonomists for standard genome sequencing and annotation.</title>
        <authorList>
            <consortium name="The Broad Institute Genomics Platform"/>
            <consortium name="The Broad Institute Genome Sequencing Center for Infectious Disease"/>
            <person name="Wu L."/>
            <person name="Ma J."/>
        </authorList>
    </citation>
    <scope>NUCLEOTIDE SEQUENCE [LARGE SCALE GENOMIC DNA]</scope>
    <source>
        <strain evidence="5">KCTC 42424</strain>
    </source>
</reference>
<feature type="domain" description="Outer membrane protein beta-barrel" evidence="3">
    <location>
        <begin position="9"/>
        <end position="148"/>
    </location>
</feature>
<sequence length="165" mass="17937">MKHLITTSVLFMALSAQAEQPRQPAQNISLDKIHIGAGLTHNNLDSPFGGDVDANGFSVFAGYELENDLPQFSTYAEVGYAQTQDFFANEDIRGLWLSTVAVKQLPEINPRLSALARFGIDLGDDDGVFMGLGAQLQLAKPVALRAEYINKDATTVYQLSAVLSF</sequence>
<evidence type="ECO:0000256" key="1">
    <source>
        <dbReference type="ARBA" id="ARBA00022729"/>
    </source>
</evidence>
<proteinExistence type="predicted"/>
<name>A0ABV7VPY6_9GAMM</name>
<dbReference type="RefSeq" id="WP_376864379.1">
    <property type="nucleotide sequence ID" value="NZ_JBHRYB010000001.1"/>
</dbReference>